<dbReference type="EMBL" id="AP013035">
    <property type="protein sequence ID" value="BAT71567.1"/>
    <property type="molecule type" value="Genomic_DNA"/>
</dbReference>
<dbReference type="AlphaFoldDB" id="A0A0S3QTB3"/>
<dbReference type="SUPFAM" id="SSF51569">
    <property type="entry name" value="Aldolase"/>
    <property type="match status" value="1"/>
</dbReference>
<keyword evidence="2" id="KW-0456">Lyase</keyword>
<sequence>MNMGIDLSVYPMGKRARLYKLFYDKGVGNGKAILLPIDQGLEHGPSDFFENPDSANPEYQIKIALEGGYSAIVVHIGLAEKFLSKYAGQIPLVLKINGKTNIPPDDEALSPLVARVEDAVRLGADAIGYTLYVGTPKQFEDIRQFMEVRREAERLGMPVIVWAYPRGRYVEMKGGKNSLYAIDYAARVAAEVGADVIKLNIPKLDVTRAAEMPEPYRSLIREMDEFSAIKKVIDSACGVPVIIAGGEKGDKEKLLEKARLCAKAGAKGFIFGRNIWKRPINEALELTRELKRILRESE</sequence>
<evidence type="ECO:0000313" key="3">
    <source>
        <dbReference type="Proteomes" id="UP000063234"/>
    </source>
</evidence>
<keyword evidence="3" id="KW-1185">Reference proteome</keyword>
<dbReference type="GO" id="GO:0004332">
    <property type="term" value="F:fructose-bisphosphate aldolase activity"/>
    <property type="evidence" value="ECO:0007669"/>
    <property type="project" value="UniProtKB-EC"/>
</dbReference>
<dbReference type="PANTHER" id="PTHR47916">
    <property type="entry name" value="FRUCTOSE-BISPHOSPHATE ALDOLASE CLASS 1"/>
    <property type="match status" value="1"/>
</dbReference>
<protein>
    <submittedName>
        <fullName evidence="2">Fructose-bisphosphate aldolase, class I</fullName>
        <ecNumber evidence="2">4.1.2.13</ecNumber>
    </submittedName>
</protein>
<name>A0A0S3QTB3_THET7</name>
<dbReference type="CDD" id="cd00958">
    <property type="entry name" value="DhnA"/>
    <property type="match status" value="1"/>
</dbReference>
<dbReference type="PANTHER" id="PTHR47916:SF1">
    <property type="entry name" value="3-HYDROXY-5-PHOSPHONOOXYPENTANE-2,4-DIONE THIOLASE"/>
    <property type="match status" value="1"/>
</dbReference>
<dbReference type="Pfam" id="PF01791">
    <property type="entry name" value="DeoC"/>
    <property type="match status" value="1"/>
</dbReference>
<dbReference type="Proteomes" id="UP000063234">
    <property type="component" value="Chromosome"/>
</dbReference>
<dbReference type="InterPro" id="IPR041720">
    <property type="entry name" value="FbaB-like"/>
</dbReference>
<dbReference type="Gene3D" id="3.20.20.70">
    <property type="entry name" value="Aldolase class I"/>
    <property type="match status" value="1"/>
</dbReference>
<dbReference type="PIRSF" id="PIRSF038992">
    <property type="entry name" value="Aldolase_Ia"/>
    <property type="match status" value="1"/>
</dbReference>
<dbReference type="PATRIC" id="fig|1298851.3.peg.795"/>
<dbReference type="SMART" id="SM01133">
    <property type="entry name" value="DeoC"/>
    <property type="match status" value="1"/>
</dbReference>
<proteinExistence type="predicted"/>
<evidence type="ECO:0000313" key="2">
    <source>
        <dbReference type="EMBL" id="BAT71567.1"/>
    </source>
</evidence>
<feature type="active site" description="Schiff-base intermediate with dihydroxyacetone-P" evidence="1">
    <location>
        <position position="198"/>
    </location>
</feature>
<feature type="active site" description="Proton donor" evidence="1">
    <location>
        <position position="164"/>
    </location>
</feature>
<accession>A0A0S3QTB3</accession>
<gene>
    <name evidence="2" type="ORF">TST_0764</name>
</gene>
<dbReference type="InterPro" id="IPR002915">
    <property type="entry name" value="DeoC/FbaB/LacD_aldolase"/>
</dbReference>
<organism evidence="2 3">
    <name type="scientific">Thermosulfidibacter takaii (strain DSM 17441 / JCM 13301 / NBRC 103674 / ABI70S6)</name>
    <dbReference type="NCBI Taxonomy" id="1298851"/>
    <lineage>
        <taxon>Bacteria</taxon>
        <taxon>Pseudomonadati</taxon>
        <taxon>Thermosulfidibacterota</taxon>
        <taxon>Thermosulfidibacteria</taxon>
        <taxon>Thermosulfidibacterales</taxon>
        <taxon>Thermosulfidibacteraceae</taxon>
    </lineage>
</organism>
<dbReference type="EC" id="4.1.2.13" evidence="2"/>
<reference evidence="3" key="1">
    <citation type="journal article" date="2018" name="Science">
        <title>A primordial and reversible TCA cycle in a facultatively chemolithoautotrophic thermophile.</title>
        <authorList>
            <person name="Nunoura T."/>
            <person name="Chikaraishi Y."/>
            <person name="Izaki R."/>
            <person name="Suwa T."/>
            <person name="Sato T."/>
            <person name="Harada T."/>
            <person name="Mori K."/>
            <person name="Kato Y."/>
            <person name="Miyazaki M."/>
            <person name="Shimamura S."/>
            <person name="Yanagawa K."/>
            <person name="Shuto A."/>
            <person name="Ohkouchi N."/>
            <person name="Fujita N."/>
            <person name="Takaki Y."/>
            <person name="Atomi H."/>
            <person name="Takai K."/>
        </authorList>
    </citation>
    <scope>NUCLEOTIDE SEQUENCE [LARGE SCALE GENOMIC DNA]</scope>
    <source>
        <strain evidence="3">DSM 17441 / JCM 13301 / NBRC 103674 / ABI70S6</strain>
    </source>
</reference>
<evidence type="ECO:0000256" key="1">
    <source>
        <dbReference type="PIRSR" id="PIRSR038992-1"/>
    </source>
</evidence>
<dbReference type="InterPro" id="IPR013785">
    <property type="entry name" value="Aldolase_TIM"/>
</dbReference>
<dbReference type="KEGG" id="ttk:TST_0764"/>
<dbReference type="STRING" id="1298851.TST_0764"/>
<dbReference type="InterPro" id="IPR050456">
    <property type="entry name" value="DeoC/FbaB_aldolase"/>
</dbReference>